<dbReference type="AlphaFoldDB" id="A0A7J9ABN5"/>
<dbReference type="EMBL" id="JABEZV010000009">
    <property type="protein sequence ID" value="MBA0721477.1"/>
    <property type="molecule type" value="Genomic_DNA"/>
</dbReference>
<gene>
    <name evidence="1" type="ORF">Golax_009018</name>
</gene>
<evidence type="ECO:0008006" key="3">
    <source>
        <dbReference type="Google" id="ProtNLM"/>
    </source>
</evidence>
<comment type="caution">
    <text evidence="1">The sequence shown here is derived from an EMBL/GenBank/DDBJ whole genome shotgun (WGS) entry which is preliminary data.</text>
</comment>
<evidence type="ECO:0000313" key="2">
    <source>
        <dbReference type="Proteomes" id="UP000593574"/>
    </source>
</evidence>
<evidence type="ECO:0000313" key="1">
    <source>
        <dbReference type="EMBL" id="MBA0721477.1"/>
    </source>
</evidence>
<accession>A0A7J9ABN5</accession>
<sequence length="49" mass="5489">MWGILDGLTILLERSYDSVIIQSDSMETILAIQVQAGNDSDSTLIRRIH</sequence>
<proteinExistence type="predicted"/>
<reference evidence="1 2" key="1">
    <citation type="journal article" date="2019" name="Genome Biol. Evol.">
        <title>Insights into the evolution of the New World diploid cottons (Gossypium, subgenus Houzingenia) based on genome sequencing.</title>
        <authorList>
            <person name="Grover C.E."/>
            <person name="Arick M.A. 2nd"/>
            <person name="Thrash A."/>
            <person name="Conover J.L."/>
            <person name="Sanders W.S."/>
            <person name="Peterson D.G."/>
            <person name="Frelichowski J.E."/>
            <person name="Scheffler J.A."/>
            <person name="Scheffler B.E."/>
            <person name="Wendel J.F."/>
        </authorList>
    </citation>
    <scope>NUCLEOTIDE SEQUENCE [LARGE SCALE GENOMIC DNA]</scope>
    <source>
        <strain evidence="1">4</strain>
        <tissue evidence="1">Leaf</tissue>
    </source>
</reference>
<organism evidence="1 2">
    <name type="scientific">Gossypium laxum</name>
    <dbReference type="NCBI Taxonomy" id="34288"/>
    <lineage>
        <taxon>Eukaryota</taxon>
        <taxon>Viridiplantae</taxon>
        <taxon>Streptophyta</taxon>
        <taxon>Embryophyta</taxon>
        <taxon>Tracheophyta</taxon>
        <taxon>Spermatophyta</taxon>
        <taxon>Magnoliopsida</taxon>
        <taxon>eudicotyledons</taxon>
        <taxon>Gunneridae</taxon>
        <taxon>Pentapetalae</taxon>
        <taxon>rosids</taxon>
        <taxon>malvids</taxon>
        <taxon>Malvales</taxon>
        <taxon>Malvaceae</taxon>
        <taxon>Malvoideae</taxon>
        <taxon>Gossypium</taxon>
    </lineage>
</organism>
<name>A0A7J9ABN5_9ROSI</name>
<protein>
    <recommendedName>
        <fullName evidence="3">RNase H type-1 domain-containing protein</fullName>
    </recommendedName>
</protein>
<dbReference type="Proteomes" id="UP000593574">
    <property type="component" value="Unassembled WGS sequence"/>
</dbReference>
<keyword evidence="2" id="KW-1185">Reference proteome</keyword>